<evidence type="ECO:0000256" key="2">
    <source>
        <dbReference type="SAM" id="SignalP"/>
    </source>
</evidence>
<dbReference type="EnsemblProtists" id="PYU1_T010912">
    <property type="protein sequence ID" value="PYU1_T010912"/>
    <property type="gene ID" value="PYU1_G010889"/>
</dbReference>
<feature type="compositionally biased region" description="Polar residues" evidence="1">
    <location>
        <begin position="138"/>
        <end position="162"/>
    </location>
</feature>
<keyword evidence="2" id="KW-0732">Signal</keyword>
<reference evidence="5" key="2">
    <citation type="submission" date="2010-04" db="EMBL/GenBank/DDBJ databases">
        <authorList>
            <person name="Buell R."/>
            <person name="Hamilton J."/>
            <person name="Hostetler J."/>
        </authorList>
    </citation>
    <scope>NUCLEOTIDE SEQUENCE [LARGE SCALE GENOMIC DNA]</scope>
    <source>
        <strain evidence="5">DAOM:BR144</strain>
    </source>
</reference>
<reference evidence="4" key="3">
    <citation type="submission" date="2015-02" db="UniProtKB">
        <authorList>
            <consortium name="EnsemblProtists"/>
        </authorList>
    </citation>
    <scope>IDENTIFICATION</scope>
    <source>
        <strain evidence="4">DAOM BR144</strain>
    </source>
</reference>
<evidence type="ECO:0000313" key="4">
    <source>
        <dbReference type="EnsemblProtists" id="PYU1_T010912"/>
    </source>
</evidence>
<dbReference type="VEuPathDB" id="FungiDB:PYU1_G010889"/>
<dbReference type="Proteomes" id="UP000019132">
    <property type="component" value="Unassembled WGS sequence"/>
</dbReference>
<dbReference type="STRING" id="431595.K3X113"/>
<name>K3X113_GLOUD</name>
<feature type="signal peptide" evidence="2">
    <location>
        <begin position="1"/>
        <end position="25"/>
    </location>
</feature>
<feature type="chain" id="PRO_5003868275" description="Temptin Cys/Cys disulfide domain-containing protein" evidence="2">
    <location>
        <begin position="26"/>
        <end position="183"/>
    </location>
</feature>
<organism evidence="4 5">
    <name type="scientific">Globisporangium ultimum (strain ATCC 200006 / CBS 805.95 / DAOM BR144)</name>
    <name type="common">Pythium ultimum</name>
    <dbReference type="NCBI Taxonomy" id="431595"/>
    <lineage>
        <taxon>Eukaryota</taxon>
        <taxon>Sar</taxon>
        <taxon>Stramenopiles</taxon>
        <taxon>Oomycota</taxon>
        <taxon>Peronosporomycetes</taxon>
        <taxon>Pythiales</taxon>
        <taxon>Pythiaceae</taxon>
        <taxon>Globisporangium</taxon>
    </lineage>
</organism>
<evidence type="ECO:0000256" key="1">
    <source>
        <dbReference type="SAM" id="MobiDB-lite"/>
    </source>
</evidence>
<accession>K3X113</accession>
<dbReference type="eggNOG" id="ENOG502SGRB">
    <property type="taxonomic scope" value="Eukaryota"/>
</dbReference>
<evidence type="ECO:0000259" key="3">
    <source>
        <dbReference type="Pfam" id="PF24784"/>
    </source>
</evidence>
<dbReference type="InterPro" id="IPR057626">
    <property type="entry name" value="S-S_Temptin"/>
</dbReference>
<proteinExistence type="predicted"/>
<dbReference type="InterPro" id="IPR055313">
    <property type="entry name" value="Temptin-like"/>
</dbReference>
<dbReference type="Pfam" id="PF24784">
    <property type="entry name" value="Temptin_C"/>
    <property type="match status" value="1"/>
</dbReference>
<dbReference type="PANTHER" id="PTHR34737">
    <property type="entry name" value="EF-HAND DOMAIN-CONTAINING PROTEIN"/>
    <property type="match status" value="1"/>
</dbReference>
<protein>
    <recommendedName>
        <fullName evidence="3">Temptin Cys/Cys disulfide domain-containing protein</fullName>
    </recommendedName>
</protein>
<dbReference type="InParanoid" id="K3X113"/>
<keyword evidence="5" id="KW-1185">Reference proteome</keyword>
<feature type="domain" description="Temptin Cys/Cys disulfide" evidence="3">
    <location>
        <begin position="24"/>
        <end position="114"/>
    </location>
</feature>
<dbReference type="AlphaFoldDB" id="K3X113"/>
<dbReference type="EMBL" id="GL376590">
    <property type="status" value="NOT_ANNOTATED_CDS"/>
    <property type="molecule type" value="Genomic_DNA"/>
</dbReference>
<evidence type="ECO:0000313" key="5">
    <source>
        <dbReference type="Proteomes" id="UP000019132"/>
    </source>
</evidence>
<feature type="region of interest" description="Disordered" evidence="1">
    <location>
        <begin position="138"/>
        <end position="165"/>
    </location>
</feature>
<dbReference type="HOGENOM" id="CLU_079777_1_1_1"/>
<dbReference type="PANTHER" id="PTHR34737:SF2">
    <property type="entry name" value="EF-HAND DOMAIN-CONTAINING PROTEIN"/>
    <property type="match status" value="1"/>
</dbReference>
<reference evidence="5" key="1">
    <citation type="journal article" date="2010" name="Genome Biol.">
        <title>Genome sequence of the necrotrophic plant pathogen Pythium ultimum reveals original pathogenicity mechanisms and effector repertoire.</title>
        <authorList>
            <person name="Levesque C.A."/>
            <person name="Brouwer H."/>
            <person name="Cano L."/>
            <person name="Hamilton J.P."/>
            <person name="Holt C."/>
            <person name="Huitema E."/>
            <person name="Raffaele S."/>
            <person name="Robideau G.P."/>
            <person name="Thines M."/>
            <person name="Win J."/>
            <person name="Zerillo M.M."/>
            <person name="Beakes G.W."/>
            <person name="Boore J.L."/>
            <person name="Busam D."/>
            <person name="Dumas B."/>
            <person name="Ferriera S."/>
            <person name="Fuerstenberg S.I."/>
            <person name="Gachon C.M."/>
            <person name="Gaulin E."/>
            <person name="Govers F."/>
            <person name="Grenville-Briggs L."/>
            <person name="Horner N."/>
            <person name="Hostetler J."/>
            <person name="Jiang R.H."/>
            <person name="Johnson J."/>
            <person name="Krajaejun T."/>
            <person name="Lin H."/>
            <person name="Meijer H.J."/>
            <person name="Moore B."/>
            <person name="Morris P."/>
            <person name="Phuntmart V."/>
            <person name="Puiu D."/>
            <person name="Shetty J."/>
            <person name="Stajich J.E."/>
            <person name="Tripathy S."/>
            <person name="Wawra S."/>
            <person name="van West P."/>
            <person name="Whitty B.R."/>
            <person name="Coutinho P.M."/>
            <person name="Henrissat B."/>
            <person name="Martin F."/>
            <person name="Thomas P.D."/>
            <person name="Tyler B.M."/>
            <person name="De Vries R.P."/>
            <person name="Kamoun S."/>
            <person name="Yandell M."/>
            <person name="Tisserat N."/>
            <person name="Buell C.R."/>
        </authorList>
    </citation>
    <scope>NUCLEOTIDE SEQUENCE</scope>
    <source>
        <strain evidence="5">DAOM:BR144</strain>
    </source>
</reference>
<sequence>MARSQQLSLATACVLVALTLQSAAARPEYVEMLPNGANTGVEALGHTNHIGGGSLTAFGEDFAVAGHKWTKALCEKDSDGDGQTNGQELGDPCCAWTLKTYQRVEWIKGVSSPADATKTSDPALWVKINCTTVNADSVSTTAPKSAPTPSLASGAATSSKQSPAGGRSAAILSAVLVAVAVFW</sequence>
<dbReference type="OMA" id="YQRVEWI"/>